<dbReference type="Proteomes" id="UP001497623">
    <property type="component" value="Unassembled WGS sequence"/>
</dbReference>
<protein>
    <submittedName>
        <fullName evidence="1">Uncharacterized protein</fullName>
    </submittedName>
</protein>
<gene>
    <name evidence="1" type="ORF">MNOR_LOCUS32657</name>
</gene>
<sequence>FAKHQVPPSRISSLETGSDNSTFDAITSLDSWADSFDHVNNYSTDLKSSSMEFRRSSVDSISCDSSLASTATIITSSNPTTNSSSFSSITTITSKSPSYPVVCMKTKMDDRMQLLHKEI</sequence>
<comment type="caution">
    <text evidence="1">The sequence shown here is derived from an EMBL/GenBank/DDBJ whole genome shotgun (WGS) entry which is preliminary data.</text>
</comment>
<organism evidence="1 2">
    <name type="scientific">Meganyctiphanes norvegica</name>
    <name type="common">Northern krill</name>
    <name type="synonym">Thysanopoda norvegica</name>
    <dbReference type="NCBI Taxonomy" id="48144"/>
    <lineage>
        <taxon>Eukaryota</taxon>
        <taxon>Metazoa</taxon>
        <taxon>Ecdysozoa</taxon>
        <taxon>Arthropoda</taxon>
        <taxon>Crustacea</taxon>
        <taxon>Multicrustacea</taxon>
        <taxon>Malacostraca</taxon>
        <taxon>Eumalacostraca</taxon>
        <taxon>Eucarida</taxon>
        <taxon>Euphausiacea</taxon>
        <taxon>Euphausiidae</taxon>
        <taxon>Meganyctiphanes</taxon>
    </lineage>
</organism>
<accession>A0AAV2S3Q4</accession>
<dbReference type="EMBL" id="CAXKWB010044891">
    <property type="protein sequence ID" value="CAL4161601.1"/>
    <property type="molecule type" value="Genomic_DNA"/>
</dbReference>
<reference evidence="1 2" key="1">
    <citation type="submission" date="2024-05" db="EMBL/GenBank/DDBJ databases">
        <authorList>
            <person name="Wallberg A."/>
        </authorList>
    </citation>
    <scope>NUCLEOTIDE SEQUENCE [LARGE SCALE GENOMIC DNA]</scope>
</reference>
<keyword evidence="2" id="KW-1185">Reference proteome</keyword>
<feature type="non-terminal residue" evidence="1">
    <location>
        <position position="119"/>
    </location>
</feature>
<dbReference type="AlphaFoldDB" id="A0AAV2S3Q4"/>
<evidence type="ECO:0000313" key="2">
    <source>
        <dbReference type="Proteomes" id="UP001497623"/>
    </source>
</evidence>
<name>A0AAV2S3Q4_MEGNR</name>
<proteinExistence type="predicted"/>
<feature type="non-terminal residue" evidence="1">
    <location>
        <position position="1"/>
    </location>
</feature>
<evidence type="ECO:0000313" key="1">
    <source>
        <dbReference type="EMBL" id="CAL4161601.1"/>
    </source>
</evidence>